<dbReference type="GO" id="GO:0052621">
    <property type="term" value="F:diguanylate cyclase activity"/>
    <property type="evidence" value="ECO:0007669"/>
    <property type="project" value="UniProtKB-EC"/>
</dbReference>
<dbReference type="GO" id="GO:0043709">
    <property type="term" value="P:cell adhesion involved in single-species biofilm formation"/>
    <property type="evidence" value="ECO:0007669"/>
    <property type="project" value="TreeGrafter"/>
</dbReference>
<dbReference type="PROSITE" id="PS50887">
    <property type="entry name" value="GGDEF"/>
    <property type="match status" value="1"/>
</dbReference>
<dbReference type="InterPro" id="IPR011990">
    <property type="entry name" value="TPR-like_helical_dom_sf"/>
</dbReference>
<dbReference type="InterPro" id="IPR043128">
    <property type="entry name" value="Rev_trsase/Diguanyl_cyclase"/>
</dbReference>
<accession>A0AAW6DLZ5</accession>
<reference evidence="3" key="1">
    <citation type="submission" date="2023-01" db="EMBL/GenBank/DDBJ databases">
        <title>Human gut microbiome strain richness.</title>
        <authorList>
            <person name="Chen-Liaw A."/>
        </authorList>
    </citation>
    <scope>NUCLEOTIDE SEQUENCE</scope>
    <source>
        <strain evidence="3">RTP21484st1_H11_RTP21484_190118</strain>
    </source>
</reference>
<feature type="transmembrane region" description="Helical" evidence="1">
    <location>
        <begin position="400"/>
        <end position="422"/>
    </location>
</feature>
<keyword evidence="3" id="KW-0808">Transferase</keyword>
<dbReference type="Proteomes" id="UP001212160">
    <property type="component" value="Unassembled WGS sequence"/>
</dbReference>
<dbReference type="SUPFAM" id="SSF48452">
    <property type="entry name" value="TPR-like"/>
    <property type="match status" value="2"/>
</dbReference>
<dbReference type="InterPro" id="IPR000160">
    <property type="entry name" value="GGDEF_dom"/>
</dbReference>
<feature type="domain" description="GGDEF" evidence="2">
    <location>
        <begin position="460"/>
        <end position="595"/>
    </location>
</feature>
<evidence type="ECO:0000313" key="4">
    <source>
        <dbReference type="Proteomes" id="UP001212160"/>
    </source>
</evidence>
<dbReference type="SMART" id="SM00267">
    <property type="entry name" value="GGDEF"/>
    <property type="match status" value="1"/>
</dbReference>
<comment type="caution">
    <text evidence="3">The sequence shown here is derived from an EMBL/GenBank/DDBJ whole genome shotgun (WGS) entry which is preliminary data.</text>
</comment>
<keyword evidence="1" id="KW-0812">Transmembrane</keyword>
<dbReference type="SMART" id="SM00028">
    <property type="entry name" value="TPR"/>
    <property type="match status" value="5"/>
</dbReference>
<keyword evidence="1" id="KW-1133">Transmembrane helix</keyword>
<keyword evidence="1" id="KW-0472">Membrane</keyword>
<keyword evidence="3" id="KW-0548">Nucleotidyltransferase</keyword>
<dbReference type="InterPro" id="IPR050469">
    <property type="entry name" value="Diguanylate_Cyclase"/>
</dbReference>
<dbReference type="Pfam" id="PF13181">
    <property type="entry name" value="TPR_8"/>
    <property type="match status" value="1"/>
</dbReference>
<dbReference type="InterPro" id="IPR029787">
    <property type="entry name" value="Nucleotide_cyclase"/>
</dbReference>
<evidence type="ECO:0000313" key="3">
    <source>
        <dbReference type="EMBL" id="MDB8688037.1"/>
    </source>
</evidence>
<evidence type="ECO:0000256" key="1">
    <source>
        <dbReference type="SAM" id="Phobius"/>
    </source>
</evidence>
<dbReference type="CDD" id="cd01949">
    <property type="entry name" value="GGDEF"/>
    <property type="match status" value="1"/>
</dbReference>
<dbReference type="GO" id="GO:0005886">
    <property type="term" value="C:plasma membrane"/>
    <property type="evidence" value="ECO:0007669"/>
    <property type="project" value="TreeGrafter"/>
</dbReference>
<dbReference type="SUPFAM" id="SSF55073">
    <property type="entry name" value="Nucleotide cyclase"/>
    <property type="match status" value="1"/>
</dbReference>
<dbReference type="Gene3D" id="1.25.40.10">
    <property type="entry name" value="Tetratricopeptide repeat domain"/>
    <property type="match status" value="1"/>
</dbReference>
<proteinExistence type="predicted"/>
<name>A0AAW6DLZ5_MEDGN</name>
<dbReference type="FunFam" id="3.30.70.270:FF:000001">
    <property type="entry name" value="Diguanylate cyclase domain protein"/>
    <property type="match status" value="1"/>
</dbReference>
<evidence type="ECO:0000259" key="2">
    <source>
        <dbReference type="PROSITE" id="PS50887"/>
    </source>
</evidence>
<dbReference type="Pfam" id="PF00990">
    <property type="entry name" value="GGDEF"/>
    <property type="match status" value="1"/>
</dbReference>
<dbReference type="GO" id="GO:1902201">
    <property type="term" value="P:negative regulation of bacterial-type flagellum-dependent cell motility"/>
    <property type="evidence" value="ECO:0007669"/>
    <property type="project" value="TreeGrafter"/>
</dbReference>
<dbReference type="AlphaFoldDB" id="A0AAW6DLZ5"/>
<dbReference type="Pfam" id="PF13176">
    <property type="entry name" value="TPR_7"/>
    <property type="match status" value="1"/>
</dbReference>
<dbReference type="EMBL" id="JAQMLA010000060">
    <property type="protein sequence ID" value="MDB8688037.1"/>
    <property type="molecule type" value="Genomic_DNA"/>
</dbReference>
<gene>
    <name evidence="3" type="ORF">PNW85_15435</name>
</gene>
<dbReference type="RefSeq" id="WP_272107938.1">
    <property type="nucleotide sequence ID" value="NZ_JAQMLA010000060.1"/>
</dbReference>
<sequence length="597" mass="69796">MSEEGQDVPYYFIKGYLDYQDAEYEMAIENFKLAAKSMTDTDDSFLKIYTYIFWNYALEEMGETEDLIQNSKMALTYMAQDKAYKNDMFLHREIAAFLFNNAAHIGESTELLTDYLNNTRGLSNKVKVQLNGNIGQLYSLNERYSEALMHYFDGIYIIDTTSDIPDDNYYKCKFLTCIGDINFMLEEYENAISYYKDAIKVTLDDKNREASDKSLSVINGAHAYIKLGQYEKAIVWLQQLDEWIPNLEAYARDDIEILKNDILAKAEIHNEQFEKAEEYLENAAALLENDDEEFSSKKDVYANLTYAELYMAQTRYEEALSLYEQLLSQSAEEELGLEEVIYQQMCKIYQERNDFENYKKYSTLYSDQIIKNNKNFSKTYVSSIREVYQYQLLAKKEGQYQVALLVNITVILGLLVIVVWTVRSGMKSRKMSFTDSMTGLFNRKYLTYYLEKNRKKLWEKPTSVFIIDIDYFKKYNDHYGHVQGDSAINEVADILRNSVRKNDTVIRYGGEEMVMFISGIRPDAALRTADEIQKKLSEKSIEHKYSDISDKLTVSMGIYNTEYAGQDIYSLIDKADIALYRAKEKGRNRYEVYTEEY</sequence>
<dbReference type="PANTHER" id="PTHR45138:SF9">
    <property type="entry name" value="DIGUANYLATE CYCLASE DGCM-RELATED"/>
    <property type="match status" value="1"/>
</dbReference>
<dbReference type="Gene3D" id="3.30.70.270">
    <property type="match status" value="1"/>
</dbReference>
<dbReference type="NCBIfam" id="TIGR00254">
    <property type="entry name" value="GGDEF"/>
    <property type="match status" value="1"/>
</dbReference>
<dbReference type="PANTHER" id="PTHR45138">
    <property type="entry name" value="REGULATORY COMPONENTS OF SENSORY TRANSDUCTION SYSTEM"/>
    <property type="match status" value="1"/>
</dbReference>
<protein>
    <submittedName>
        <fullName evidence="3">Diguanylate cyclase</fullName>
        <ecNumber evidence="3">2.7.7.65</ecNumber>
    </submittedName>
</protein>
<dbReference type="InterPro" id="IPR019734">
    <property type="entry name" value="TPR_rpt"/>
</dbReference>
<dbReference type="EC" id="2.7.7.65" evidence="3"/>
<organism evidence="3 4">
    <name type="scientific">Mediterraneibacter gnavus</name>
    <name type="common">Ruminococcus gnavus</name>
    <dbReference type="NCBI Taxonomy" id="33038"/>
    <lineage>
        <taxon>Bacteria</taxon>
        <taxon>Bacillati</taxon>
        <taxon>Bacillota</taxon>
        <taxon>Clostridia</taxon>
        <taxon>Lachnospirales</taxon>
        <taxon>Lachnospiraceae</taxon>
        <taxon>Mediterraneibacter</taxon>
    </lineage>
</organism>